<name>A0A1H5SX49_9SPHI</name>
<dbReference type="Pfam" id="PF01694">
    <property type="entry name" value="Rhomboid"/>
    <property type="match status" value="1"/>
</dbReference>
<evidence type="ECO:0000256" key="4">
    <source>
        <dbReference type="ARBA" id="ARBA00022801"/>
    </source>
</evidence>
<dbReference type="PANTHER" id="PTHR43731">
    <property type="entry name" value="RHOMBOID PROTEASE"/>
    <property type="match status" value="1"/>
</dbReference>
<dbReference type="InterPro" id="IPR022764">
    <property type="entry name" value="Peptidase_S54_rhomboid_dom"/>
</dbReference>
<feature type="transmembrane region" description="Helical" evidence="7">
    <location>
        <begin position="121"/>
        <end position="141"/>
    </location>
</feature>
<dbReference type="GO" id="GO:0006508">
    <property type="term" value="P:proteolysis"/>
    <property type="evidence" value="ECO:0007669"/>
    <property type="project" value="UniProtKB-KW"/>
</dbReference>
<evidence type="ECO:0000256" key="3">
    <source>
        <dbReference type="ARBA" id="ARBA00022692"/>
    </source>
</evidence>
<evidence type="ECO:0000256" key="1">
    <source>
        <dbReference type="ARBA" id="ARBA00004141"/>
    </source>
</evidence>
<keyword evidence="5 7" id="KW-1133">Transmembrane helix</keyword>
<sequence>MLLQYLVNMPVASVIFALTIGLSIYVFSNPDWYGRLMLHPYSIHRDKSKFYLIFSSGLIHKDWMHLLFNMITFYYFGFPLEQIFVEASGPMGHVLFAALYIVALVLSDIPTIMQQKNNPGYYSLGASGAISAVLFSFILFYPKVKLYIFFALPMPAFVFAFLYLGYCIWASRNAKDGINHDAHLFGALTGLLFTLVAYPWIIKHFIGQF</sequence>
<feature type="transmembrane region" description="Helical" evidence="7">
    <location>
        <begin position="91"/>
        <end position="109"/>
    </location>
</feature>
<evidence type="ECO:0000259" key="8">
    <source>
        <dbReference type="Pfam" id="PF01694"/>
    </source>
</evidence>
<reference evidence="10" key="1">
    <citation type="submission" date="2016-10" db="EMBL/GenBank/DDBJ databases">
        <authorList>
            <person name="Varghese N."/>
            <person name="Submissions S."/>
        </authorList>
    </citation>
    <scope>NUCLEOTIDE SEQUENCE [LARGE SCALE GENOMIC DNA]</scope>
    <source>
        <strain evidence="10">DSM 22361</strain>
    </source>
</reference>
<feature type="transmembrane region" description="Helical" evidence="7">
    <location>
        <begin position="6"/>
        <end position="27"/>
    </location>
</feature>
<feature type="transmembrane region" description="Helical" evidence="7">
    <location>
        <begin position="147"/>
        <end position="170"/>
    </location>
</feature>
<keyword evidence="10" id="KW-1185">Reference proteome</keyword>
<evidence type="ECO:0000256" key="7">
    <source>
        <dbReference type="SAM" id="Phobius"/>
    </source>
</evidence>
<dbReference type="AlphaFoldDB" id="A0A1H5SX49"/>
<keyword evidence="4" id="KW-0378">Hydrolase</keyword>
<evidence type="ECO:0000313" key="9">
    <source>
        <dbReference type="EMBL" id="SEF55192.1"/>
    </source>
</evidence>
<dbReference type="InterPro" id="IPR050925">
    <property type="entry name" value="Rhomboid_protease_S54"/>
</dbReference>
<dbReference type="PANTHER" id="PTHR43731:SF14">
    <property type="entry name" value="PRESENILIN-ASSOCIATED RHOMBOID-LIKE PROTEIN, MITOCHONDRIAL"/>
    <property type="match status" value="1"/>
</dbReference>
<comment type="subcellular location">
    <subcellularLocation>
        <location evidence="1">Membrane</location>
        <topology evidence="1">Multi-pass membrane protein</topology>
    </subcellularLocation>
</comment>
<dbReference type="Gene3D" id="1.20.1540.10">
    <property type="entry name" value="Rhomboid-like"/>
    <property type="match status" value="1"/>
</dbReference>
<dbReference type="GO" id="GO:0016020">
    <property type="term" value="C:membrane"/>
    <property type="evidence" value="ECO:0007669"/>
    <property type="project" value="UniProtKB-SubCell"/>
</dbReference>
<proteinExistence type="inferred from homology"/>
<evidence type="ECO:0000313" key="10">
    <source>
        <dbReference type="Proteomes" id="UP000236731"/>
    </source>
</evidence>
<feature type="transmembrane region" description="Helical" evidence="7">
    <location>
        <begin position="182"/>
        <end position="202"/>
    </location>
</feature>
<dbReference type="SUPFAM" id="SSF144091">
    <property type="entry name" value="Rhomboid-like"/>
    <property type="match status" value="1"/>
</dbReference>
<dbReference type="EMBL" id="FNUT01000001">
    <property type="protein sequence ID" value="SEF55192.1"/>
    <property type="molecule type" value="Genomic_DNA"/>
</dbReference>
<evidence type="ECO:0000256" key="2">
    <source>
        <dbReference type="ARBA" id="ARBA00009045"/>
    </source>
</evidence>
<organism evidence="9 10">
    <name type="scientific">Sphingobacterium lactis</name>
    <dbReference type="NCBI Taxonomy" id="797291"/>
    <lineage>
        <taxon>Bacteria</taxon>
        <taxon>Pseudomonadati</taxon>
        <taxon>Bacteroidota</taxon>
        <taxon>Sphingobacteriia</taxon>
        <taxon>Sphingobacteriales</taxon>
        <taxon>Sphingobacteriaceae</taxon>
        <taxon>Sphingobacterium</taxon>
    </lineage>
</organism>
<dbReference type="OrthoDB" id="9807874at2"/>
<comment type="similarity">
    <text evidence="2">Belongs to the peptidase S54 family.</text>
</comment>
<feature type="transmembrane region" description="Helical" evidence="7">
    <location>
        <begin position="66"/>
        <end position="85"/>
    </location>
</feature>
<dbReference type="GO" id="GO:0004252">
    <property type="term" value="F:serine-type endopeptidase activity"/>
    <property type="evidence" value="ECO:0007669"/>
    <property type="project" value="InterPro"/>
</dbReference>
<evidence type="ECO:0000256" key="6">
    <source>
        <dbReference type="ARBA" id="ARBA00023136"/>
    </source>
</evidence>
<dbReference type="Proteomes" id="UP000236731">
    <property type="component" value="Unassembled WGS sequence"/>
</dbReference>
<feature type="domain" description="Peptidase S54 rhomboid" evidence="8">
    <location>
        <begin position="48"/>
        <end position="197"/>
    </location>
</feature>
<dbReference type="InterPro" id="IPR035952">
    <property type="entry name" value="Rhomboid-like_sf"/>
</dbReference>
<keyword evidence="9" id="KW-0645">Protease</keyword>
<protein>
    <submittedName>
        <fullName evidence="9">Membrane associated serine protease, rhomboid family</fullName>
    </submittedName>
</protein>
<keyword evidence="6 7" id="KW-0472">Membrane</keyword>
<keyword evidence="3 7" id="KW-0812">Transmembrane</keyword>
<evidence type="ECO:0000256" key="5">
    <source>
        <dbReference type="ARBA" id="ARBA00022989"/>
    </source>
</evidence>
<accession>A0A1H5SX49</accession>
<gene>
    <name evidence="9" type="ORF">SAMN05421877_101412</name>
</gene>